<dbReference type="InterPro" id="IPR006405">
    <property type="entry name" value="Nic_PRibTrfase_pncB"/>
</dbReference>
<evidence type="ECO:0000313" key="13">
    <source>
        <dbReference type="EMBL" id="AOV17495.1"/>
    </source>
</evidence>
<dbReference type="PIRSF" id="PIRSF000484">
    <property type="entry name" value="NAPRT"/>
    <property type="match status" value="1"/>
</dbReference>
<comment type="PTM">
    <text evidence="9">Transiently phosphorylated on a His residue during the reaction cycle. Phosphorylation strongly increases the affinity for substrates and increases the rate of nicotinate D-ribonucleotide production. Dephosphorylation regenerates the low-affinity form of the enzyme, leading to product release.</text>
</comment>
<dbReference type="Proteomes" id="UP000095342">
    <property type="component" value="Chromosome"/>
</dbReference>
<dbReference type="PANTHER" id="PTHR11098">
    <property type="entry name" value="NICOTINATE PHOSPHORIBOSYLTRANSFERASE"/>
    <property type="match status" value="1"/>
</dbReference>
<feature type="domain" description="Nicotinate phosphoribosyltransferase C-terminal" evidence="12">
    <location>
        <begin position="388"/>
        <end position="449"/>
    </location>
</feature>
<evidence type="ECO:0000256" key="1">
    <source>
        <dbReference type="ARBA" id="ARBA00004952"/>
    </source>
</evidence>
<evidence type="ECO:0000259" key="11">
    <source>
        <dbReference type="Pfam" id="PF17767"/>
    </source>
</evidence>
<dbReference type="PANTHER" id="PTHR11098:SF1">
    <property type="entry name" value="NICOTINATE PHOSPHORIBOSYLTRANSFERASE"/>
    <property type="match status" value="1"/>
</dbReference>
<dbReference type="InterPro" id="IPR040727">
    <property type="entry name" value="NAPRTase_N"/>
</dbReference>
<evidence type="ECO:0000256" key="5">
    <source>
        <dbReference type="ARBA" id="ARBA00022598"/>
    </source>
</evidence>
<evidence type="ECO:0000259" key="10">
    <source>
        <dbReference type="Pfam" id="PF04095"/>
    </source>
</evidence>
<dbReference type="KEGG" id="aaeo:BJI67_10865"/>
<evidence type="ECO:0000259" key="12">
    <source>
        <dbReference type="Pfam" id="PF17956"/>
    </source>
</evidence>
<comment type="similarity">
    <text evidence="2 9">Belongs to the NAPRTase family.</text>
</comment>
<dbReference type="InterPro" id="IPR041525">
    <property type="entry name" value="N/Namide_PRibTrfase"/>
</dbReference>
<dbReference type="InterPro" id="IPR036068">
    <property type="entry name" value="Nicotinate_pribotase-like_C"/>
</dbReference>
<dbReference type="NCBIfam" id="NF006696">
    <property type="entry name" value="PRK09243.1-3"/>
    <property type="match status" value="1"/>
</dbReference>
<sequence length="457" mass="50129">MFQATHGAAAVTECVSKTPLMTDLYQLTMMQTYLARGMTERAVFEFFVRSLPAERRFLLSAGLEQVVEFLASLHFEDDELTWLEREGHADSRLIDYLAQVHFTGDIDAMPEGTVFFPDEPILRITAPLPLAQLVESRVLSLLHFATLIASKAARVRLAAEDRLLVDFGMRRAHGSEAGVLAARSAYLAGFDGTATVLAGKSFGIPLFGTMAHSFVIAHEREMDAFETYARNHPDNTVLLIDSYDTLEGARKAVRLAERLRGSGIRIRGVRLDSGDLATLSRGVRDILDAGGLGDATVFASGNLDEHAIRALLAKGAPIDGFGVGTRMDVSADAPYLDCAYKLQEYAGQARRKRAEGKTTWPGRKQVYRHYSADGRMAGDCLTLEDDPQQGEPLLRPVMREGRLLAPLPTLADAREHTQAQLERLTQTLRELTPGPSDYPVDISPALSELVRTLDSAA</sequence>
<dbReference type="EC" id="6.3.4.21" evidence="3 9"/>
<proteinExistence type="inferred from homology"/>
<keyword evidence="6 9" id="KW-0662">Pyridine nucleotide biosynthesis</keyword>
<dbReference type="FunFam" id="3.20.20.70:FF:000076">
    <property type="entry name" value="Nicotinate phosphoribosyltransferase"/>
    <property type="match status" value="1"/>
</dbReference>
<dbReference type="NCBIfam" id="TIGR01513">
    <property type="entry name" value="NAPRTase_put"/>
    <property type="match status" value="1"/>
</dbReference>
<comment type="catalytic activity">
    <reaction evidence="8 9">
        <text>5-phospho-alpha-D-ribose 1-diphosphate + nicotinate + ATP + H2O = nicotinate beta-D-ribonucleotide + ADP + phosphate + diphosphate</text>
        <dbReference type="Rhea" id="RHEA:36163"/>
        <dbReference type="ChEBI" id="CHEBI:15377"/>
        <dbReference type="ChEBI" id="CHEBI:30616"/>
        <dbReference type="ChEBI" id="CHEBI:32544"/>
        <dbReference type="ChEBI" id="CHEBI:33019"/>
        <dbReference type="ChEBI" id="CHEBI:43474"/>
        <dbReference type="ChEBI" id="CHEBI:57502"/>
        <dbReference type="ChEBI" id="CHEBI:58017"/>
        <dbReference type="ChEBI" id="CHEBI:456216"/>
        <dbReference type="EC" id="6.3.4.21"/>
    </reaction>
</comment>
<dbReference type="EMBL" id="CP017448">
    <property type="protein sequence ID" value="AOV17495.1"/>
    <property type="molecule type" value="Genomic_DNA"/>
</dbReference>
<evidence type="ECO:0000256" key="3">
    <source>
        <dbReference type="ARBA" id="ARBA00013236"/>
    </source>
</evidence>
<evidence type="ECO:0000256" key="7">
    <source>
        <dbReference type="ARBA" id="ARBA00022679"/>
    </source>
</evidence>
<dbReference type="UniPathway" id="UPA00253">
    <property type="reaction ID" value="UER00457"/>
</dbReference>
<keyword evidence="4" id="KW-0597">Phosphoprotein</keyword>
<dbReference type="InterPro" id="IPR041619">
    <property type="entry name" value="NAPRTase_C"/>
</dbReference>
<accession>A0A1D8K981</accession>
<name>A0A1D8K981_9GAMM</name>
<feature type="domain" description="Nicotinate phosphoribosyltransferase N-terminal" evidence="11">
    <location>
        <begin position="20"/>
        <end position="142"/>
    </location>
</feature>
<dbReference type="AlphaFoldDB" id="A0A1D8K981"/>
<dbReference type="Pfam" id="PF17767">
    <property type="entry name" value="NAPRTase_N"/>
    <property type="match status" value="1"/>
</dbReference>
<dbReference type="GO" id="GO:0034355">
    <property type="term" value="P:NAD+ biosynthetic process via the salvage pathway"/>
    <property type="evidence" value="ECO:0007669"/>
    <property type="project" value="TreeGrafter"/>
</dbReference>
<evidence type="ECO:0000256" key="6">
    <source>
        <dbReference type="ARBA" id="ARBA00022642"/>
    </source>
</evidence>
<keyword evidence="5 9" id="KW-0436">Ligase</keyword>
<keyword evidence="7 9" id="KW-0808">Transferase</keyword>
<dbReference type="GO" id="GO:0005829">
    <property type="term" value="C:cytosol"/>
    <property type="evidence" value="ECO:0007669"/>
    <property type="project" value="TreeGrafter"/>
</dbReference>
<evidence type="ECO:0000256" key="8">
    <source>
        <dbReference type="ARBA" id="ARBA00048668"/>
    </source>
</evidence>
<evidence type="ECO:0000256" key="9">
    <source>
        <dbReference type="RuleBase" id="RU365100"/>
    </source>
</evidence>
<organism evidence="13 14">
    <name type="scientific">Acidihalobacter aeolianus</name>
    <dbReference type="NCBI Taxonomy" id="2792603"/>
    <lineage>
        <taxon>Bacteria</taxon>
        <taxon>Pseudomonadati</taxon>
        <taxon>Pseudomonadota</taxon>
        <taxon>Gammaproteobacteria</taxon>
        <taxon>Chromatiales</taxon>
        <taxon>Ectothiorhodospiraceae</taxon>
        <taxon>Acidihalobacter</taxon>
    </lineage>
</organism>
<evidence type="ECO:0000256" key="2">
    <source>
        <dbReference type="ARBA" id="ARBA00010897"/>
    </source>
</evidence>
<protein>
    <recommendedName>
        <fullName evidence="3 9">Nicotinate phosphoribosyltransferase</fullName>
        <ecNumber evidence="3 9">6.3.4.21</ecNumber>
    </recommendedName>
</protein>
<dbReference type="Gene3D" id="3.20.140.10">
    <property type="entry name" value="nicotinate phosphoribosyltransferase"/>
    <property type="match status" value="3"/>
</dbReference>
<dbReference type="GO" id="GO:0047280">
    <property type="term" value="F:nicotinamide phosphoribosyltransferase activity"/>
    <property type="evidence" value="ECO:0007669"/>
    <property type="project" value="UniProtKB-ARBA"/>
</dbReference>
<keyword evidence="14" id="KW-1185">Reference proteome</keyword>
<dbReference type="InterPro" id="IPR013785">
    <property type="entry name" value="Aldolase_TIM"/>
</dbReference>
<dbReference type="Pfam" id="PF17956">
    <property type="entry name" value="NAPRTase_C"/>
    <property type="match status" value="1"/>
</dbReference>
<dbReference type="GO" id="GO:0004516">
    <property type="term" value="F:nicotinate phosphoribosyltransferase activity"/>
    <property type="evidence" value="ECO:0007669"/>
    <property type="project" value="UniProtKB-UniRule"/>
</dbReference>
<dbReference type="Pfam" id="PF04095">
    <property type="entry name" value="NAPRTase"/>
    <property type="match status" value="1"/>
</dbReference>
<evidence type="ECO:0000313" key="14">
    <source>
        <dbReference type="Proteomes" id="UP000095342"/>
    </source>
</evidence>
<dbReference type="InterPro" id="IPR007229">
    <property type="entry name" value="Nic_PRibTrfase-Fam"/>
</dbReference>
<feature type="domain" description="Nicotinate/nicotinamide phosphoribosyltransferase" evidence="10">
    <location>
        <begin position="164"/>
        <end position="344"/>
    </location>
</feature>
<dbReference type="Gene3D" id="3.20.20.70">
    <property type="entry name" value="Aldolase class I"/>
    <property type="match status" value="1"/>
</dbReference>
<dbReference type="SUPFAM" id="SSF54675">
    <property type="entry name" value="Nicotinate/Quinolinate PRTase N-terminal domain-like"/>
    <property type="match status" value="1"/>
</dbReference>
<reference evidence="13 14" key="1">
    <citation type="submission" date="2016-09" db="EMBL/GenBank/DDBJ databases">
        <title>Acidihalobacter prosperus V6 (DSM14174).</title>
        <authorList>
            <person name="Khaleque H.N."/>
            <person name="Ramsay J.P."/>
            <person name="Murphy R.J.T."/>
            <person name="Kaksonen A.H."/>
            <person name="Boxall N.J."/>
            <person name="Watkin E.L.J."/>
        </authorList>
    </citation>
    <scope>NUCLEOTIDE SEQUENCE [LARGE SCALE GENOMIC DNA]</scope>
    <source>
        <strain evidence="13 14">V6</strain>
    </source>
</reference>
<dbReference type="RefSeq" id="WP_070073043.1">
    <property type="nucleotide sequence ID" value="NZ_CP017448.1"/>
</dbReference>
<dbReference type="SUPFAM" id="SSF51690">
    <property type="entry name" value="Nicotinate/Quinolinate PRTase C-terminal domain-like"/>
    <property type="match status" value="1"/>
</dbReference>
<keyword evidence="13" id="KW-0328">Glycosyltransferase</keyword>
<gene>
    <name evidence="13" type="ORF">BJI67_10865</name>
</gene>
<evidence type="ECO:0000256" key="4">
    <source>
        <dbReference type="ARBA" id="ARBA00022553"/>
    </source>
</evidence>
<dbReference type="CDD" id="cd01570">
    <property type="entry name" value="NAPRTase_A"/>
    <property type="match status" value="1"/>
</dbReference>
<dbReference type="NCBIfam" id="NF009131">
    <property type="entry name" value="PRK12484.1"/>
    <property type="match status" value="1"/>
</dbReference>
<comment type="pathway">
    <text evidence="1 9">Cofactor biosynthesis; NAD(+) biosynthesis; nicotinate D-ribonucleotide from nicotinate: step 1/1.</text>
</comment>
<comment type="function">
    <text evidence="9">Catalyzes the first step in the biosynthesis of NAD from nicotinic acid, the ATP-dependent synthesis of beta-nicotinate D-ribonucleotide from nicotinate and 5-phospho-D-ribose 1-phosphate.</text>
</comment>